<keyword evidence="5" id="KW-1185">Reference proteome</keyword>
<dbReference type="InterPro" id="IPR055528">
    <property type="entry name" value="DUF7102"/>
</dbReference>
<feature type="region of interest" description="Disordered" evidence="1">
    <location>
        <begin position="544"/>
        <end position="573"/>
    </location>
</feature>
<feature type="domain" description="DUF7102" evidence="2">
    <location>
        <begin position="667"/>
        <end position="852"/>
    </location>
</feature>
<proteinExistence type="predicted"/>
<feature type="compositionally biased region" description="Pro residues" evidence="1">
    <location>
        <begin position="220"/>
        <end position="237"/>
    </location>
</feature>
<feature type="compositionally biased region" description="Low complexity" evidence="1">
    <location>
        <begin position="250"/>
        <end position="263"/>
    </location>
</feature>
<name>A0ABR1XPI3_9PEZI</name>
<feature type="compositionally biased region" description="Basic and acidic residues" evidence="1">
    <location>
        <begin position="859"/>
        <end position="872"/>
    </location>
</feature>
<evidence type="ECO:0000259" key="2">
    <source>
        <dbReference type="Pfam" id="PF23394"/>
    </source>
</evidence>
<dbReference type="EMBL" id="JBBWUH010000007">
    <property type="protein sequence ID" value="KAK8162108.1"/>
    <property type="molecule type" value="Genomic_DNA"/>
</dbReference>
<evidence type="ECO:0000313" key="5">
    <source>
        <dbReference type="Proteomes" id="UP001456524"/>
    </source>
</evidence>
<protein>
    <submittedName>
        <fullName evidence="4">Uncharacterized protein</fullName>
    </submittedName>
</protein>
<gene>
    <name evidence="4" type="ORF">IWX90DRAFT_507227</name>
</gene>
<dbReference type="Pfam" id="PF23395">
    <property type="entry name" value="SAM_6"/>
    <property type="match status" value="1"/>
</dbReference>
<dbReference type="Proteomes" id="UP001456524">
    <property type="component" value="Unassembled WGS sequence"/>
</dbReference>
<organism evidence="4 5">
    <name type="scientific">Phyllosticta citrichinensis</name>
    <dbReference type="NCBI Taxonomy" id="1130410"/>
    <lineage>
        <taxon>Eukaryota</taxon>
        <taxon>Fungi</taxon>
        <taxon>Dikarya</taxon>
        <taxon>Ascomycota</taxon>
        <taxon>Pezizomycotina</taxon>
        <taxon>Dothideomycetes</taxon>
        <taxon>Dothideomycetes incertae sedis</taxon>
        <taxon>Botryosphaeriales</taxon>
        <taxon>Phyllostictaceae</taxon>
        <taxon>Phyllosticta</taxon>
    </lineage>
</organism>
<feature type="region of interest" description="Disordered" evidence="1">
    <location>
        <begin position="854"/>
        <end position="875"/>
    </location>
</feature>
<evidence type="ECO:0000256" key="1">
    <source>
        <dbReference type="SAM" id="MobiDB-lite"/>
    </source>
</evidence>
<dbReference type="Pfam" id="PF23394">
    <property type="entry name" value="DUF7102"/>
    <property type="match status" value="1"/>
</dbReference>
<evidence type="ECO:0000259" key="3">
    <source>
        <dbReference type="Pfam" id="PF23395"/>
    </source>
</evidence>
<dbReference type="InterPro" id="IPR057559">
    <property type="entry name" value="SAM_6"/>
</dbReference>
<accession>A0ABR1XPI3</accession>
<feature type="compositionally biased region" description="Polar residues" evidence="1">
    <location>
        <begin position="239"/>
        <end position="249"/>
    </location>
</feature>
<reference evidence="4 5" key="1">
    <citation type="journal article" date="2022" name="G3 (Bethesda)">
        <title>Enemy or ally: a genomic approach to elucidate the lifestyle of Phyllosticta citrichinaensis.</title>
        <authorList>
            <person name="Buijs V.A."/>
            <person name="Groenewald J.Z."/>
            <person name="Haridas S."/>
            <person name="LaButti K.M."/>
            <person name="Lipzen A."/>
            <person name="Martin F.M."/>
            <person name="Barry K."/>
            <person name="Grigoriev I.V."/>
            <person name="Crous P.W."/>
            <person name="Seidl M.F."/>
        </authorList>
    </citation>
    <scope>NUCLEOTIDE SEQUENCE [LARGE SCALE GENOMIC DNA]</scope>
    <source>
        <strain evidence="4 5">CBS 129764</strain>
    </source>
</reference>
<feature type="region of interest" description="Disordered" evidence="1">
    <location>
        <begin position="213"/>
        <end position="276"/>
    </location>
</feature>
<evidence type="ECO:0000313" key="4">
    <source>
        <dbReference type="EMBL" id="KAK8162108.1"/>
    </source>
</evidence>
<sequence length="980" mass="108507">MVNRPHSQHQEPTVLDYARFHGIARDYLTEGPPRPDGLPRAPPFLRQELVDPPNATKIEWPRDFRSQHERLEIDILGARALNFACRAPPLPSEPEDAIEGKLHRTRKWKVELPILLSDNELDMKRFMRRDEMFLSGFAFPLEDVDDENDEGLTWPMKFWERLEQTRKRLESEKLQLARTDFVYLQACLKDDFSKEDQELVVDQALKEADEQANKKLFPEPVTPPLLPLDPPLNPFPDPRSSSPTNQIEYASSDNNSAAAEAQALGEQLTSQDTLVSPKQTAHYDPMLYDEPDAELLDIFSNMTYDASSRKRKAADLRVEVPLTPPSIEKKPKTVAFADNLTEFIADGSVSATKDEEALPSEFLHADDKMEDDSDFDAFFRDEVAPIADTVAQRTEQEKLSEVDTVRRVDVPLMDFSLPVAPWEKFGKAELDAQMQLLRQCTREELSLAPTCRAQSLDTKLRWNPFDQQSAKAKAILDEVIRYEKDLAALMAKIRPEDVVKPEKLAWKPDGLRVLDNIDEDEEDLECGSFSPGGDIAALVRKRKMDMQEPEATNEPEKKQQHISRPQSRPAGLEADVQERVKRGGLAPTPTQPPTTSIFGSIFSASTSLSSFMKVHSGITTTKPEPTCLEPAAASLQPQPELSRSLSPALESKKAPLVPLPEATTPASFIISTHVSTHQRSLTSKIQSLYPSATLIERAPLAILPSPLFTDNPPKQPAHHEPLPAILLAPSTALLLPTFTTLAQRPLPGAQPSPTTFFPLQLARVAQRCERVFVGVWRGAHSAPTAGSSSSSSAAAAPPLSSAEALAFAEISGHAARLEGAVDVVLVPGGEGAADEEEALARWIARLMARFAQRQQHCPEPQRRAQPEERVEGQDGAASGRLKLLQDETLWEQVLRRAGMDAFAAQVVLDTLKKKGDEGQGEDEETSREAGGSGLAAFVRMSHEERVMRFGAVMGGRRVLDCVGQVLDQGWVCVGEGMFRG</sequence>
<feature type="compositionally biased region" description="Polar residues" evidence="1">
    <location>
        <begin position="267"/>
        <end position="276"/>
    </location>
</feature>
<feature type="domain" description="SAM-like" evidence="3">
    <location>
        <begin position="884"/>
        <end position="966"/>
    </location>
</feature>
<comment type="caution">
    <text evidence="4">The sequence shown here is derived from an EMBL/GenBank/DDBJ whole genome shotgun (WGS) entry which is preliminary data.</text>
</comment>